<feature type="non-terminal residue" evidence="2">
    <location>
        <position position="138"/>
    </location>
</feature>
<dbReference type="EMBL" id="DYUE01000131">
    <property type="protein sequence ID" value="HJG91097.1"/>
    <property type="molecule type" value="Genomic_DNA"/>
</dbReference>
<dbReference type="AlphaFoldDB" id="A0A921MVT7"/>
<comment type="caution">
    <text evidence="2">The sequence shown here is derived from an EMBL/GenBank/DDBJ whole genome shotgun (WGS) entry which is preliminary data.</text>
</comment>
<accession>A0A921MVT7</accession>
<proteinExistence type="predicted"/>
<evidence type="ECO:0000256" key="1">
    <source>
        <dbReference type="SAM" id="MobiDB-lite"/>
    </source>
</evidence>
<name>A0A921MVT7_9MICO</name>
<dbReference type="Proteomes" id="UP000742460">
    <property type="component" value="Unassembled WGS sequence"/>
</dbReference>
<organism evidence="2 3">
    <name type="scientific">Brachybacterium massiliense</name>
    <dbReference type="NCBI Taxonomy" id="1755098"/>
    <lineage>
        <taxon>Bacteria</taxon>
        <taxon>Bacillati</taxon>
        <taxon>Actinomycetota</taxon>
        <taxon>Actinomycetes</taxon>
        <taxon>Micrococcales</taxon>
        <taxon>Dermabacteraceae</taxon>
        <taxon>Brachybacterium</taxon>
    </lineage>
</organism>
<protein>
    <submittedName>
        <fullName evidence="2">Uncharacterized protein</fullName>
    </submittedName>
</protein>
<feature type="compositionally biased region" description="Polar residues" evidence="1">
    <location>
        <begin position="54"/>
        <end position="65"/>
    </location>
</feature>
<evidence type="ECO:0000313" key="3">
    <source>
        <dbReference type="Proteomes" id="UP000742460"/>
    </source>
</evidence>
<feature type="region of interest" description="Disordered" evidence="1">
    <location>
        <begin position="1"/>
        <end position="138"/>
    </location>
</feature>
<gene>
    <name evidence="2" type="ORF">K8V81_05170</name>
</gene>
<reference evidence="2" key="2">
    <citation type="submission" date="2021-09" db="EMBL/GenBank/DDBJ databases">
        <authorList>
            <person name="Gilroy R."/>
        </authorList>
    </citation>
    <scope>NUCLEOTIDE SEQUENCE</scope>
    <source>
        <strain evidence="2">ChiGjej5B5-22894</strain>
    </source>
</reference>
<sequence>MTDPTSASRGRRRRSGRHLQPARRQRATPIPPEEARRNRDAAFGSPNPRRTWIGTPSGTASSGLSAPSADSAGSATEGEQRRTDGAAAAMPPAGSSARRSTFPGTGSSPAAGPQGSGDDPADPDSPVTPDTSPAPDGS</sequence>
<reference evidence="2" key="1">
    <citation type="journal article" date="2021" name="PeerJ">
        <title>Extensive microbial diversity within the chicken gut microbiome revealed by metagenomics and culture.</title>
        <authorList>
            <person name="Gilroy R."/>
            <person name="Ravi A."/>
            <person name="Getino M."/>
            <person name="Pursley I."/>
            <person name="Horton D.L."/>
            <person name="Alikhan N.F."/>
            <person name="Baker D."/>
            <person name="Gharbi K."/>
            <person name="Hall N."/>
            <person name="Watson M."/>
            <person name="Adriaenssens E.M."/>
            <person name="Foster-Nyarko E."/>
            <person name="Jarju S."/>
            <person name="Secka A."/>
            <person name="Antonio M."/>
            <person name="Oren A."/>
            <person name="Chaudhuri R.R."/>
            <person name="La Ragione R."/>
            <person name="Hildebrand F."/>
            <person name="Pallen M.J."/>
        </authorList>
    </citation>
    <scope>NUCLEOTIDE SEQUENCE</scope>
    <source>
        <strain evidence="2">ChiGjej5B5-22894</strain>
    </source>
</reference>
<feature type="compositionally biased region" description="Basic residues" evidence="1">
    <location>
        <begin position="9"/>
        <end position="26"/>
    </location>
</feature>
<evidence type="ECO:0000313" key="2">
    <source>
        <dbReference type="EMBL" id="HJG91097.1"/>
    </source>
</evidence>
<feature type="compositionally biased region" description="Low complexity" evidence="1">
    <location>
        <begin position="85"/>
        <end position="138"/>
    </location>
</feature>